<reference evidence="2" key="4">
    <citation type="submission" date="2019-03" db="UniProtKB">
        <authorList>
            <consortium name="EnsemblPlants"/>
        </authorList>
    </citation>
    <scope>IDENTIFICATION</scope>
</reference>
<evidence type="ECO:0000256" key="1">
    <source>
        <dbReference type="SAM" id="MobiDB-lite"/>
    </source>
</evidence>
<dbReference type="Gramene" id="AET3Gv20723200.11">
    <property type="protein sequence ID" value="AET3Gv20723200.11"/>
    <property type="gene ID" value="AET3Gv20723200"/>
</dbReference>
<reference evidence="3" key="2">
    <citation type="journal article" date="2017" name="Nat. Plants">
        <title>The Aegilops tauschii genome reveals multiple impacts of transposons.</title>
        <authorList>
            <person name="Zhao G."/>
            <person name="Zou C."/>
            <person name="Li K."/>
            <person name="Wang K."/>
            <person name="Li T."/>
            <person name="Gao L."/>
            <person name="Zhang X."/>
            <person name="Wang H."/>
            <person name="Yang Z."/>
            <person name="Liu X."/>
            <person name="Jiang W."/>
            <person name="Mao L."/>
            <person name="Kong X."/>
            <person name="Jiao Y."/>
            <person name="Jia J."/>
        </authorList>
    </citation>
    <scope>NUCLEOTIDE SEQUENCE [LARGE SCALE GENOMIC DNA]</scope>
    <source>
        <strain evidence="3">cv. AL8/78</strain>
    </source>
</reference>
<name>A0A453FMT0_AEGTS</name>
<dbReference type="AlphaFoldDB" id="A0A453FMT0"/>
<sequence>MLCIAKRKEILLSVLRKPVQPMSSTMTSGPEISASEKKVSVAYEDCNEIRSIRLNSSRERVRVNSSRQELPPSAESPSSTYPGRAGHFLLCPSPQPRWARCHQYSSSSLLLPLTDATSAFWITPPPASPQAADAASLWPVTQRPSTVPLCVAAPLTGRSHD</sequence>
<evidence type="ECO:0000313" key="2">
    <source>
        <dbReference type="EnsemblPlants" id="AET3Gv20723200.11"/>
    </source>
</evidence>
<keyword evidence="3" id="KW-1185">Reference proteome</keyword>
<proteinExistence type="predicted"/>
<reference evidence="2" key="5">
    <citation type="journal article" date="2021" name="G3 (Bethesda)">
        <title>Aegilops tauschii genome assembly Aet v5.0 features greater sequence contiguity and improved annotation.</title>
        <authorList>
            <person name="Wang L."/>
            <person name="Zhu T."/>
            <person name="Rodriguez J.C."/>
            <person name="Deal K.R."/>
            <person name="Dubcovsky J."/>
            <person name="McGuire P.E."/>
            <person name="Lux T."/>
            <person name="Spannagl M."/>
            <person name="Mayer K.F.X."/>
            <person name="Baldrich P."/>
            <person name="Meyers B.C."/>
            <person name="Huo N."/>
            <person name="Gu Y.Q."/>
            <person name="Zhou H."/>
            <person name="Devos K.M."/>
            <person name="Bennetzen J.L."/>
            <person name="Unver T."/>
            <person name="Budak H."/>
            <person name="Gulick P.J."/>
            <person name="Galiba G."/>
            <person name="Kalapos B."/>
            <person name="Nelson D.R."/>
            <person name="Li P."/>
            <person name="You F.M."/>
            <person name="Luo M.C."/>
            <person name="Dvorak J."/>
        </authorList>
    </citation>
    <scope>NUCLEOTIDE SEQUENCE [LARGE SCALE GENOMIC DNA]</scope>
    <source>
        <strain evidence="2">cv. AL8/78</strain>
    </source>
</reference>
<organism evidence="2 3">
    <name type="scientific">Aegilops tauschii subsp. strangulata</name>
    <name type="common">Goatgrass</name>
    <dbReference type="NCBI Taxonomy" id="200361"/>
    <lineage>
        <taxon>Eukaryota</taxon>
        <taxon>Viridiplantae</taxon>
        <taxon>Streptophyta</taxon>
        <taxon>Embryophyta</taxon>
        <taxon>Tracheophyta</taxon>
        <taxon>Spermatophyta</taxon>
        <taxon>Magnoliopsida</taxon>
        <taxon>Liliopsida</taxon>
        <taxon>Poales</taxon>
        <taxon>Poaceae</taxon>
        <taxon>BOP clade</taxon>
        <taxon>Pooideae</taxon>
        <taxon>Triticodae</taxon>
        <taxon>Triticeae</taxon>
        <taxon>Triticinae</taxon>
        <taxon>Aegilops</taxon>
    </lineage>
</organism>
<feature type="region of interest" description="Disordered" evidence="1">
    <location>
        <begin position="58"/>
        <end position="82"/>
    </location>
</feature>
<accession>A0A453FMT0</accession>
<protein>
    <submittedName>
        <fullName evidence="2">Uncharacterized protein</fullName>
    </submittedName>
</protein>
<dbReference type="Proteomes" id="UP000015105">
    <property type="component" value="Chromosome 3D"/>
</dbReference>
<evidence type="ECO:0000313" key="3">
    <source>
        <dbReference type="Proteomes" id="UP000015105"/>
    </source>
</evidence>
<reference evidence="2" key="3">
    <citation type="journal article" date="2017" name="Nature">
        <title>Genome sequence of the progenitor of the wheat D genome Aegilops tauschii.</title>
        <authorList>
            <person name="Luo M.C."/>
            <person name="Gu Y.Q."/>
            <person name="Puiu D."/>
            <person name="Wang H."/>
            <person name="Twardziok S.O."/>
            <person name="Deal K.R."/>
            <person name="Huo N."/>
            <person name="Zhu T."/>
            <person name="Wang L."/>
            <person name="Wang Y."/>
            <person name="McGuire P.E."/>
            <person name="Liu S."/>
            <person name="Long H."/>
            <person name="Ramasamy R.K."/>
            <person name="Rodriguez J.C."/>
            <person name="Van S.L."/>
            <person name="Yuan L."/>
            <person name="Wang Z."/>
            <person name="Xia Z."/>
            <person name="Xiao L."/>
            <person name="Anderson O.D."/>
            <person name="Ouyang S."/>
            <person name="Liang Y."/>
            <person name="Zimin A.V."/>
            <person name="Pertea G."/>
            <person name="Qi P."/>
            <person name="Bennetzen J.L."/>
            <person name="Dai X."/>
            <person name="Dawson M.W."/>
            <person name="Muller H.G."/>
            <person name="Kugler K."/>
            <person name="Rivarola-Duarte L."/>
            <person name="Spannagl M."/>
            <person name="Mayer K.F.X."/>
            <person name="Lu F.H."/>
            <person name="Bevan M.W."/>
            <person name="Leroy P."/>
            <person name="Li P."/>
            <person name="You F.M."/>
            <person name="Sun Q."/>
            <person name="Liu Z."/>
            <person name="Lyons E."/>
            <person name="Wicker T."/>
            <person name="Salzberg S.L."/>
            <person name="Devos K.M."/>
            <person name="Dvorak J."/>
        </authorList>
    </citation>
    <scope>NUCLEOTIDE SEQUENCE [LARGE SCALE GENOMIC DNA]</scope>
    <source>
        <strain evidence="2">cv. AL8/78</strain>
    </source>
</reference>
<reference evidence="3" key="1">
    <citation type="journal article" date="2014" name="Science">
        <title>Ancient hybridizations among the ancestral genomes of bread wheat.</title>
        <authorList>
            <consortium name="International Wheat Genome Sequencing Consortium,"/>
            <person name="Marcussen T."/>
            <person name="Sandve S.R."/>
            <person name="Heier L."/>
            <person name="Spannagl M."/>
            <person name="Pfeifer M."/>
            <person name="Jakobsen K.S."/>
            <person name="Wulff B.B."/>
            <person name="Steuernagel B."/>
            <person name="Mayer K.F."/>
            <person name="Olsen O.A."/>
        </authorList>
    </citation>
    <scope>NUCLEOTIDE SEQUENCE [LARGE SCALE GENOMIC DNA]</scope>
    <source>
        <strain evidence="3">cv. AL8/78</strain>
    </source>
</reference>
<dbReference type="EnsemblPlants" id="AET3Gv20723200.11">
    <property type="protein sequence ID" value="AET3Gv20723200.11"/>
    <property type="gene ID" value="AET3Gv20723200"/>
</dbReference>